<evidence type="ECO:0000259" key="10">
    <source>
        <dbReference type="Pfam" id="PF26138"/>
    </source>
</evidence>
<evidence type="ECO:0000256" key="4">
    <source>
        <dbReference type="ARBA" id="ARBA00022722"/>
    </source>
</evidence>
<evidence type="ECO:0000256" key="7">
    <source>
        <dbReference type="ARBA" id="ARBA00023242"/>
    </source>
</evidence>
<organism evidence="11 12">
    <name type="scientific">Stylosanthes scabra</name>
    <dbReference type="NCBI Taxonomy" id="79078"/>
    <lineage>
        <taxon>Eukaryota</taxon>
        <taxon>Viridiplantae</taxon>
        <taxon>Streptophyta</taxon>
        <taxon>Embryophyta</taxon>
        <taxon>Tracheophyta</taxon>
        <taxon>Spermatophyta</taxon>
        <taxon>Magnoliopsida</taxon>
        <taxon>eudicotyledons</taxon>
        <taxon>Gunneridae</taxon>
        <taxon>Pentapetalae</taxon>
        <taxon>rosids</taxon>
        <taxon>fabids</taxon>
        <taxon>Fabales</taxon>
        <taxon>Fabaceae</taxon>
        <taxon>Papilionoideae</taxon>
        <taxon>50 kb inversion clade</taxon>
        <taxon>dalbergioids sensu lato</taxon>
        <taxon>Dalbergieae</taxon>
        <taxon>Pterocarpus clade</taxon>
        <taxon>Stylosanthes</taxon>
    </lineage>
</organism>
<evidence type="ECO:0000313" key="11">
    <source>
        <dbReference type="EMBL" id="MED6107667.1"/>
    </source>
</evidence>
<evidence type="ECO:0000313" key="12">
    <source>
        <dbReference type="Proteomes" id="UP001341840"/>
    </source>
</evidence>
<dbReference type="InterPro" id="IPR058353">
    <property type="entry name" value="DUF8040"/>
</dbReference>
<feature type="domain" description="DDE Tnp4" evidence="9">
    <location>
        <begin position="182"/>
        <end position="343"/>
    </location>
</feature>
<keyword evidence="8" id="KW-1133">Transmembrane helix</keyword>
<keyword evidence="4" id="KW-0540">Nuclease</keyword>
<dbReference type="Pfam" id="PF26138">
    <property type="entry name" value="DUF8040"/>
    <property type="match status" value="1"/>
</dbReference>
<keyword evidence="7" id="KW-0539">Nucleus</keyword>
<evidence type="ECO:0000256" key="2">
    <source>
        <dbReference type="ARBA" id="ARBA00004123"/>
    </source>
</evidence>
<feature type="domain" description="DUF8040" evidence="10">
    <location>
        <begin position="71"/>
        <end position="150"/>
    </location>
</feature>
<comment type="similarity">
    <text evidence="3">Belongs to the HARBI1 family.</text>
</comment>
<dbReference type="Pfam" id="PF13359">
    <property type="entry name" value="DDE_Tnp_4"/>
    <property type="match status" value="1"/>
</dbReference>
<keyword evidence="6" id="KW-0378">Hydrolase</keyword>
<evidence type="ECO:0000256" key="3">
    <source>
        <dbReference type="ARBA" id="ARBA00006958"/>
    </source>
</evidence>
<gene>
    <name evidence="11" type="ORF">PIB30_118280</name>
</gene>
<keyword evidence="8" id="KW-0812">Transmembrane</keyword>
<comment type="subcellular location">
    <subcellularLocation>
        <location evidence="2">Nucleus</location>
    </subcellularLocation>
</comment>
<accession>A0ABU6Q808</accession>
<protein>
    <recommendedName>
        <fullName evidence="13">DDE Tnp4 domain-containing protein</fullName>
    </recommendedName>
</protein>
<evidence type="ECO:0000256" key="1">
    <source>
        <dbReference type="ARBA" id="ARBA00001968"/>
    </source>
</evidence>
<comment type="caution">
    <text evidence="11">The sequence shown here is derived from an EMBL/GenBank/DDBJ whole genome shotgun (WGS) entry which is preliminary data.</text>
</comment>
<reference evidence="11 12" key="1">
    <citation type="journal article" date="2023" name="Plants (Basel)">
        <title>Bridging the Gap: Combining Genomics and Transcriptomics Approaches to Understand Stylosanthes scabra, an Orphan Legume from the Brazilian Caatinga.</title>
        <authorList>
            <person name="Ferreira-Neto J.R.C."/>
            <person name="da Silva M.D."/>
            <person name="Binneck E."/>
            <person name="de Melo N.F."/>
            <person name="da Silva R.H."/>
            <person name="de Melo A.L.T.M."/>
            <person name="Pandolfi V."/>
            <person name="Bustamante F.O."/>
            <person name="Brasileiro-Vidal A.C."/>
            <person name="Benko-Iseppon A.M."/>
        </authorList>
    </citation>
    <scope>NUCLEOTIDE SEQUENCE [LARGE SCALE GENOMIC DNA]</scope>
    <source>
        <tissue evidence="11">Leaves</tissue>
    </source>
</reference>
<proteinExistence type="inferred from homology"/>
<dbReference type="PANTHER" id="PTHR22930:SF281">
    <property type="entry name" value="NUCLEASE"/>
    <property type="match status" value="1"/>
</dbReference>
<evidence type="ECO:0000256" key="5">
    <source>
        <dbReference type="ARBA" id="ARBA00022723"/>
    </source>
</evidence>
<evidence type="ECO:0000256" key="6">
    <source>
        <dbReference type="ARBA" id="ARBA00022801"/>
    </source>
</evidence>
<sequence length="411" mass="48392">MEPLGRSERFRRFMFFYFMIQTELEAITIITLMFALFYLRNMRRRHLLIRNREINTNPLRRDVLDRIIGRGDRNCIWELRMSVDALGRLCELLKVQGGLSDDCRVSISEQVITFLIILAHHKKNRTLQVRFYRSGETISRYFNKVLSSVIRVQGLLFAKVVPVPDDCIDPRWKWFKGCLGALDGTYIDVTVPEEDKSRYRIRKGKISTNVLGVCNRDMNFVYVLSGWEGSTSDSRILRDAMSRRNNLKIPIGNYYLVDAGYTNCKGFLAPYRQTRYHIQEWAHGRNAPRNFQEYFNKKHSSARNIIERCFGLLKKRWAILRSPCFYKIKTQNRVIIACCLLQNFIRLTMDSDPEEDTLLDEEQVLFGEEPVDNQAGNDDMIDSVEGSNEWNAWRDHLANEMYNEWMNSRIN</sequence>
<name>A0ABU6Q808_9FABA</name>
<keyword evidence="5" id="KW-0479">Metal-binding</keyword>
<dbReference type="PANTHER" id="PTHR22930">
    <property type="match status" value="1"/>
</dbReference>
<keyword evidence="8" id="KW-0472">Membrane</keyword>
<keyword evidence="12" id="KW-1185">Reference proteome</keyword>
<evidence type="ECO:0008006" key="13">
    <source>
        <dbReference type="Google" id="ProtNLM"/>
    </source>
</evidence>
<feature type="transmembrane region" description="Helical" evidence="8">
    <location>
        <begin position="15"/>
        <end position="39"/>
    </location>
</feature>
<dbReference type="InterPro" id="IPR027806">
    <property type="entry name" value="HARBI1_dom"/>
</dbReference>
<dbReference type="InterPro" id="IPR045249">
    <property type="entry name" value="HARBI1-like"/>
</dbReference>
<dbReference type="Proteomes" id="UP001341840">
    <property type="component" value="Unassembled WGS sequence"/>
</dbReference>
<dbReference type="EMBL" id="JASCZI010000046">
    <property type="protein sequence ID" value="MED6107667.1"/>
    <property type="molecule type" value="Genomic_DNA"/>
</dbReference>
<comment type="cofactor">
    <cofactor evidence="1">
        <name>a divalent metal cation</name>
        <dbReference type="ChEBI" id="CHEBI:60240"/>
    </cofactor>
</comment>
<evidence type="ECO:0000259" key="9">
    <source>
        <dbReference type="Pfam" id="PF13359"/>
    </source>
</evidence>
<evidence type="ECO:0000256" key="8">
    <source>
        <dbReference type="SAM" id="Phobius"/>
    </source>
</evidence>